<name>A0A4R3IC39_9GAMM</name>
<dbReference type="Gene3D" id="1.25.40.10">
    <property type="entry name" value="Tetratricopeptide repeat domain"/>
    <property type="match status" value="1"/>
</dbReference>
<dbReference type="SUPFAM" id="SSF48452">
    <property type="entry name" value="TPR-like"/>
    <property type="match status" value="1"/>
</dbReference>
<keyword evidence="4" id="KW-1185">Reference proteome</keyword>
<accession>A0A4R3IC39</accession>
<reference evidence="3 4" key="1">
    <citation type="submission" date="2019-03" db="EMBL/GenBank/DDBJ databases">
        <title>Genomic Encyclopedia of Archaeal and Bacterial Type Strains, Phase II (KMG-II): from individual species to whole genera.</title>
        <authorList>
            <person name="Goeker M."/>
        </authorList>
    </citation>
    <scope>NUCLEOTIDE SEQUENCE [LARGE SCALE GENOMIC DNA]</scope>
    <source>
        <strain evidence="3 4">DSM 15388</strain>
    </source>
</reference>
<comment type="caution">
    <text evidence="3">The sequence shown here is derived from an EMBL/GenBank/DDBJ whole genome shotgun (WGS) entry which is preliminary data.</text>
</comment>
<dbReference type="EMBL" id="SLZR01000002">
    <property type="protein sequence ID" value="TCS43185.1"/>
    <property type="molecule type" value="Genomic_DNA"/>
</dbReference>
<evidence type="ECO:0000256" key="2">
    <source>
        <dbReference type="SAM" id="Phobius"/>
    </source>
</evidence>
<feature type="region of interest" description="Disordered" evidence="1">
    <location>
        <begin position="1"/>
        <end position="31"/>
    </location>
</feature>
<dbReference type="Proteomes" id="UP000295793">
    <property type="component" value="Unassembled WGS sequence"/>
</dbReference>
<feature type="transmembrane region" description="Helical" evidence="2">
    <location>
        <begin position="40"/>
        <end position="59"/>
    </location>
</feature>
<dbReference type="AlphaFoldDB" id="A0A4R3IC39"/>
<evidence type="ECO:0000313" key="3">
    <source>
        <dbReference type="EMBL" id="TCS43185.1"/>
    </source>
</evidence>
<feature type="compositionally biased region" description="Polar residues" evidence="1">
    <location>
        <begin position="96"/>
        <end position="106"/>
    </location>
</feature>
<dbReference type="RefSeq" id="WP_132699872.1">
    <property type="nucleotide sequence ID" value="NZ_SLZR01000002.1"/>
</dbReference>
<keyword evidence="2" id="KW-0812">Transmembrane</keyword>
<feature type="compositionally biased region" description="Polar residues" evidence="1">
    <location>
        <begin position="8"/>
        <end position="31"/>
    </location>
</feature>
<feature type="compositionally biased region" description="Polar residues" evidence="1">
    <location>
        <begin position="212"/>
        <end position="234"/>
    </location>
</feature>
<sequence length="421" mass="44740">MSKIHQALQETNSAANPRQRRNFNPLSTTGSARSKRVAGYYGLALMLFIAAALVIFWPAKPSPQDLPLSRTVPPQTEVDSAATVQARAEPIAVTTEPATQPASTAGMTAAEPETGHTVAAEEAPATEQLQTVQITEPLVADPVAEPKPEPEPEPEQATEIAQPNQTPAQPEAAEGITATATANTTTTTATAPPVRAEPVAEPKPMPVAQPEPTIQATTQPAASIQPAAATQQPVSAIPAKPEAGADPVNPEPVATAQPAEDAPTSVIQKSQAKWQSEIQSHIANGNMAQAEAQLKQWIGAIPGDPTPRIWLARIYISKGLHQAAEPMVSGLKDNTEASALLGIIYEKTSRPKLAASTFEKLYRSQPENNRWLLFWAVNSENSRELVIAKTLYQNYLERFAAVDAGLAQFAQSRLQALGGVK</sequence>
<evidence type="ECO:0000313" key="4">
    <source>
        <dbReference type="Proteomes" id="UP000295793"/>
    </source>
</evidence>
<gene>
    <name evidence="3" type="ORF">BCF53_102211</name>
</gene>
<feature type="region of interest" description="Disordered" evidence="1">
    <location>
        <begin position="142"/>
        <end position="271"/>
    </location>
</feature>
<dbReference type="OrthoDB" id="6198223at2"/>
<feature type="compositionally biased region" description="Polar residues" evidence="1">
    <location>
        <begin position="159"/>
        <end position="168"/>
    </location>
</feature>
<keyword evidence="2" id="KW-1133">Transmembrane helix</keyword>
<proteinExistence type="predicted"/>
<organism evidence="3 4">
    <name type="scientific">Reinekea marinisedimentorum</name>
    <dbReference type="NCBI Taxonomy" id="230495"/>
    <lineage>
        <taxon>Bacteria</taxon>
        <taxon>Pseudomonadati</taxon>
        <taxon>Pseudomonadota</taxon>
        <taxon>Gammaproteobacteria</taxon>
        <taxon>Oceanospirillales</taxon>
        <taxon>Saccharospirillaceae</taxon>
        <taxon>Reinekea</taxon>
    </lineage>
</organism>
<keyword evidence="2" id="KW-0472">Membrane</keyword>
<protein>
    <recommendedName>
        <fullName evidence="5">MSHA biogenesis protein MshN</fullName>
    </recommendedName>
</protein>
<evidence type="ECO:0008006" key="5">
    <source>
        <dbReference type="Google" id="ProtNLM"/>
    </source>
</evidence>
<feature type="compositionally biased region" description="Low complexity" evidence="1">
    <location>
        <begin position="170"/>
        <end position="199"/>
    </location>
</feature>
<dbReference type="InterPro" id="IPR011990">
    <property type="entry name" value="TPR-like_helical_dom_sf"/>
</dbReference>
<feature type="region of interest" description="Disordered" evidence="1">
    <location>
        <begin position="94"/>
        <end position="117"/>
    </location>
</feature>
<evidence type="ECO:0000256" key="1">
    <source>
        <dbReference type="SAM" id="MobiDB-lite"/>
    </source>
</evidence>